<proteinExistence type="predicted"/>
<gene>
    <name evidence="1" type="ORF">MNB_SV-4-778</name>
</gene>
<name>A0A1W1E9G9_9ZZZZ</name>
<protein>
    <submittedName>
        <fullName evidence="1">Uncharacterized protein</fullName>
    </submittedName>
</protein>
<dbReference type="EMBL" id="FPIB01000018">
    <property type="protein sequence ID" value="SFV90625.1"/>
    <property type="molecule type" value="Genomic_DNA"/>
</dbReference>
<evidence type="ECO:0000313" key="1">
    <source>
        <dbReference type="EMBL" id="SFV90625.1"/>
    </source>
</evidence>
<reference evidence="1" key="1">
    <citation type="submission" date="2016-10" db="EMBL/GenBank/DDBJ databases">
        <authorList>
            <person name="de Groot N.N."/>
        </authorList>
    </citation>
    <scope>NUCLEOTIDE SEQUENCE</scope>
</reference>
<sequence length="37" mass="3966">MQCCGTAFIEIEALQSNANQNYSLLTTHYSLTSKGGA</sequence>
<dbReference type="AlphaFoldDB" id="A0A1W1E9G9"/>
<accession>A0A1W1E9G9</accession>
<organism evidence="1">
    <name type="scientific">hydrothermal vent metagenome</name>
    <dbReference type="NCBI Taxonomy" id="652676"/>
    <lineage>
        <taxon>unclassified sequences</taxon>
        <taxon>metagenomes</taxon>
        <taxon>ecological metagenomes</taxon>
    </lineage>
</organism>